<comment type="similarity">
    <text evidence="4">Belongs to the class I-like SAM-binding methyltransferase superfamily. Cation-dependent O-methyltransferase family.</text>
</comment>
<evidence type="ECO:0000313" key="6">
    <source>
        <dbReference type="Proteomes" id="UP000247409"/>
    </source>
</evidence>
<name>A0A2V3IYY7_9FLOR</name>
<accession>A0A2V3IYY7</accession>
<dbReference type="AlphaFoldDB" id="A0A2V3IYY7"/>
<dbReference type="PANTHER" id="PTHR10509:SF14">
    <property type="entry name" value="CAFFEOYL-COA O-METHYLTRANSFERASE 3-RELATED"/>
    <property type="match status" value="1"/>
</dbReference>
<keyword evidence="1 5" id="KW-0489">Methyltransferase</keyword>
<dbReference type="PROSITE" id="PS51682">
    <property type="entry name" value="SAM_OMT_I"/>
    <property type="match status" value="1"/>
</dbReference>
<dbReference type="Gene3D" id="3.40.50.150">
    <property type="entry name" value="Vaccinia Virus protein VP39"/>
    <property type="match status" value="1"/>
</dbReference>
<dbReference type="OrthoDB" id="2633at2759"/>
<keyword evidence="6" id="KW-1185">Reference proteome</keyword>
<evidence type="ECO:0000256" key="1">
    <source>
        <dbReference type="ARBA" id="ARBA00022603"/>
    </source>
</evidence>
<dbReference type="SUPFAM" id="SSF53335">
    <property type="entry name" value="S-adenosyl-L-methionine-dependent methyltransferases"/>
    <property type="match status" value="1"/>
</dbReference>
<dbReference type="GO" id="GO:0008757">
    <property type="term" value="F:S-adenosylmethionine-dependent methyltransferase activity"/>
    <property type="evidence" value="ECO:0007669"/>
    <property type="project" value="TreeGrafter"/>
</dbReference>
<evidence type="ECO:0000256" key="2">
    <source>
        <dbReference type="ARBA" id="ARBA00022679"/>
    </source>
</evidence>
<dbReference type="STRING" id="448386.A0A2V3IYY7"/>
<evidence type="ECO:0000256" key="3">
    <source>
        <dbReference type="ARBA" id="ARBA00022691"/>
    </source>
</evidence>
<dbReference type="CDD" id="cd02440">
    <property type="entry name" value="AdoMet_MTases"/>
    <property type="match status" value="1"/>
</dbReference>
<dbReference type="EMBL" id="NBIV01000026">
    <property type="protein sequence ID" value="PXF47273.1"/>
    <property type="molecule type" value="Genomic_DNA"/>
</dbReference>
<evidence type="ECO:0000256" key="4">
    <source>
        <dbReference type="ARBA" id="ARBA00023453"/>
    </source>
</evidence>
<dbReference type="Pfam" id="PF01596">
    <property type="entry name" value="Methyltransf_3"/>
    <property type="match status" value="1"/>
</dbReference>
<dbReference type="PANTHER" id="PTHR10509">
    <property type="entry name" value="O-METHYLTRANSFERASE-RELATED"/>
    <property type="match status" value="1"/>
</dbReference>
<organism evidence="5 6">
    <name type="scientific">Gracilariopsis chorda</name>
    <dbReference type="NCBI Taxonomy" id="448386"/>
    <lineage>
        <taxon>Eukaryota</taxon>
        <taxon>Rhodophyta</taxon>
        <taxon>Florideophyceae</taxon>
        <taxon>Rhodymeniophycidae</taxon>
        <taxon>Gracilariales</taxon>
        <taxon>Gracilariaceae</taxon>
        <taxon>Gracilariopsis</taxon>
    </lineage>
</organism>
<dbReference type="InterPro" id="IPR050362">
    <property type="entry name" value="Cation-dep_OMT"/>
</dbReference>
<gene>
    <name evidence="5" type="ORF">BWQ96_02886</name>
</gene>
<protein>
    <submittedName>
        <fullName evidence="5">O-methyltransferase MdmC</fullName>
    </submittedName>
</protein>
<proteinExistence type="inferred from homology"/>
<dbReference type="InterPro" id="IPR029063">
    <property type="entry name" value="SAM-dependent_MTases_sf"/>
</dbReference>
<keyword evidence="3" id="KW-0949">S-adenosyl-L-methionine</keyword>
<reference evidence="5 6" key="1">
    <citation type="journal article" date="2018" name="Mol. Biol. Evol.">
        <title>Analysis of the draft genome of the red seaweed Gracilariopsis chorda provides insights into genome size evolution in Rhodophyta.</title>
        <authorList>
            <person name="Lee J."/>
            <person name="Yang E.C."/>
            <person name="Graf L."/>
            <person name="Yang J.H."/>
            <person name="Qiu H."/>
            <person name="Zel Zion U."/>
            <person name="Chan C.X."/>
            <person name="Stephens T.G."/>
            <person name="Weber A.P.M."/>
            <person name="Boo G.H."/>
            <person name="Boo S.M."/>
            <person name="Kim K.M."/>
            <person name="Shin Y."/>
            <person name="Jung M."/>
            <person name="Lee S.J."/>
            <person name="Yim H.S."/>
            <person name="Lee J.H."/>
            <person name="Bhattacharya D."/>
            <person name="Yoon H.S."/>
        </authorList>
    </citation>
    <scope>NUCLEOTIDE SEQUENCE [LARGE SCALE GENOMIC DNA]</scope>
    <source>
        <strain evidence="5 6">SKKU-2015</strain>
        <tissue evidence="5">Whole body</tissue>
    </source>
</reference>
<evidence type="ECO:0000313" key="5">
    <source>
        <dbReference type="EMBL" id="PXF47273.1"/>
    </source>
</evidence>
<dbReference type="GO" id="GO:0032259">
    <property type="term" value="P:methylation"/>
    <property type="evidence" value="ECO:0007669"/>
    <property type="project" value="UniProtKB-KW"/>
</dbReference>
<dbReference type="Proteomes" id="UP000247409">
    <property type="component" value="Unassembled WGS sequence"/>
</dbReference>
<dbReference type="InterPro" id="IPR002935">
    <property type="entry name" value="SAM_O-MeTrfase"/>
</dbReference>
<comment type="caution">
    <text evidence="5">The sequence shown here is derived from an EMBL/GenBank/DDBJ whole genome shotgun (WGS) entry which is preliminary data.</text>
</comment>
<keyword evidence="2 5" id="KW-0808">Transferase</keyword>
<sequence length="94" mass="10253">MEMLTALIGTKRVLDIGTLTGYSALSFAEGVGGGDEVITLEAEQRAAQVAGKVFTKAAVGDRVKMVDCDTRVEVERMVKREERFDIVFNNADQI</sequence>
<dbReference type="GO" id="GO:0008171">
    <property type="term" value="F:O-methyltransferase activity"/>
    <property type="evidence" value="ECO:0007669"/>
    <property type="project" value="InterPro"/>
</dbReference>